<reference evidence="1" key="1">
    <citation type="submission" date="2023-06" db="EMBL/GenBank/DDBJ databases">
        <authorList>
            <person name="Kurt Z."/>
        </authorList>
    </citation>
    <scope>NUCLEOTIDE SEQUENCE</scope>
</reference>
<dbReference type="EMBL" id="CATOUU010000171">
    <property type="protein sequence ID" value="CAI9919267.1"/>
    <property type="molecule type" value="Genomic_DNA"/>
</dbReference>
<dbReference type="Proteomes" id="UP001642409">
    <property type="component" value="Unassembled WGS sequence"/>
</dbReference>
<accession>A0AA86NG34</accession>
<dbReference type="EMBL" id="CAXDID020000008">
    <property type="protein sequence ID" value="CAL5977796.1"/>
    <property type="molecule type" value="Genomic_DNA"/>
</dbReference>
<protein>
    <submittedName>
        <fullName evidence="2">Hypothetical_protein</fullName>
    </submittedName>
</protein>
<gene>
    <name evidence="2" type="ORF">HINF_LOCUS4478</name>
    <name evidence="1" type="ORF">HINF_LOCUS6912</name>
</gene>
<evidence type="ECO:0000313" key="3">
    <source>
        <dbReference type="Proteomes" id="UP001642409"/>
    </source>
</evidence>
<evidence type="ECO:0000313" key="1">
    <source>
        <dbReference type="EMBL" id="CAI9919267.1"/>
    </source>
</evidence>
<proteinExistence type="predicted"/>
<comment type="caution">
    <text evidence="1">The sequence shown here is derived from an EMBL/GenBank/DDBJ whole genome shotgun (WGS) entry which is preliminary data.</text>
</comment>
<reference evidence="2 3" key="2">
    <citation type="submission" date="2024-07" db="EMBL/GenBank/DDBJ databases">
        <authorList>
            <person name="Akdeniz Z."/>
        </authorList>
    </citation>
    <scope>NUCLEOTIDE SEQUENCE [LARGE SCALE GENOMIC DNA]</scope>
</reference>
<evidence type="ECO:0000313" key="2">
    <source>
        <dbReference type="EMBL" id="CAL5977796.1"/>
    </source>
</evidence>
<sequence length="255" mass="30009">MFNVFTELELEAVLFTTIDQIVYMMREYQKIPSQTNEFEFICYSSHQTESVTQYCIRRAQIITVQEYSPQFIQILTEINKFIPNSLETQPKSAFAVKFDREHQAFCKNDGLLKFNYFEVSRIGTPAHSIQRNRFGLIDHQIHITWEQSILMHRLKTKEIFFKAPKHEVHLALIDALDSQAQSLKSNQIIVNLDEISAINYLLCVKKYISEHGEICKEIQKYDLKYIYNNSAHSLESLLLLLAYQLERIQFIQSLL</sequence>
<organism evidence="1">
    <name type="scientific">Hexamita inflata</name>
    <dbReference type="NCBI Taxonomy" id="28002"/>
    <lineage>
        <taxon>Eukaryota</taxon>
        <taxon>Metamonada</taxon>
        <taxon>Diplomonadida</taxon>
        <taxon>Hexamitidae</taxon>
        <taxon>Hexamitinae</taxon>
        <taxon>Hexamita</taxon>
    </lineage>
</organism>
<dbReference type="AlphaFoldDB" id="A0AA86NG34"/>
<name>A0AA86NG34_9EUKA</name>
<keyword evidence="3" id="KW-1185">Reference proteome</keyword>